<dbReference type="GO" id="GO:0006534">
    <property type="term" value="P:cysteine metabolic process"/>
    <property type="evidence" value="ECO:0007669"/>
    <property type="project" value="UniProtKB-UniRule"/>
</dbReference>
<reference evidence="10" key="2">
    <citation type="submission" date="2023-01" db="EMBL/GenBank/DDBJ databases">
        <title>Draft genome sequence of Litoribrevibacter albus strain NBRC 110071.</title>
        <authorList>
            <person name="Sun Q."/>
            <person name="Mori K."/>
        </authorList>
    </citation>
    <scope>NUCLEOTIDE SEQUENCE</scope>
    <source>
        <strain evidence="10">NBRC 110071</strain>
    </source>
</reference>
<dbReference type="PROSITE" id="PS00595">
    <property type="entry name" value="AA_TRANSFER_CLASS_5"/>
    <property type="match status" value="1"/>
</dbReference>
<dbReference type="InterPro" id="IPR010970">
    <property type="entry name" value="Cys_dSase_SufS"/>
</dbReference>
<feature type="domain" description="Aminotransferase class V" evidence="9">
    <location>
        <begin position="39"/>
        <end position="408"/>
    </location>
</feature>
<evidence type="ECO:0000256" key="8">
    <source>
        <dbReference type="RuleBase" id="RU004506"/>
    </source>
</evidence>
<gene>
    <name evidence="10" type="ORF">GCM10007876_25170</name>
</gene>
<evidence type="ECO:0000256" key="6">
    <source>
        <dbReference type="ARBA" id="ARBA00050776"/>
    </source>
</evidence>
<dbReference type="InterPro" id="IPR000192">
    <property type="entry name" value="Aminotrans_V_dom"/>
</dbReference>
<evidence type="ECO:0000313" key="11">
    <source>
        <dbReference type="Proteomes" id="UP001161389"/>
    </source>
</evidence>
<proteinExistence type="inferred from homology"/>
<dbReference type="Gene3D" id="3.40.640.10">
    <property type="entry name" value="Type I PLP-dependent aspartate aminotransferase-like (Major domain)"/>
    <property type="match status" value="1"/>
</dbReference>
<dbReference type="PANTHER" id="PTHR43586">
    <property type="entry name" value="CYSTEINE DESULFURASE"/>
    <property type="match status" value="1"/>
</dbReference>
<comment type="similarity">
    <text evidence="3 8">Belongs to the class-V pyridoxal-phosphate-dependent aminotransferase family. Csd subfamily.</text>
</comment>
<evidence type="ECO:0000256" key="4">
    <source>
        <dbReference type="ARBA" id="ARBA00022679"/>
    </source>
</evidence>
<evidence type="ECO:0000256" key="2">
    <source>
        <dbReference type="ARBA" id="ARBA00002824"/>
    </source>
</evidence>
<dbReference type="InterPro" id="IPR016454">
    <property type="entry name" value="Cysteine_dSase"/>
</dbReference>
<dbReference type="CDD" id="cd06453">
    <property type="entry name" value="SufS_like"/>
    <property type="match status" value="1"/>
</dbReference>
<keyword evidence="11" id="KW-1185">Reference proteome</keyword>
<name>A0AA37W818_9GAMM</name>
<comment type="cofactor">
    <cofactor evidence="1 7">
        <name>pyridoxal 5'-phosphate</name>
        <dbReference type="ChEBI" id="CHEBI:597326"/>
    </cofactor>
</comment>
<evidence type="ECO:0000256" key="7">
    <source>
        <dbReference type="RuleBase" id="RU004504"/>
    </source>
</evidence>
<evidence type="ECO:0000259" key="9">
    <source>
        <dbReference type="Pfam" id="PF00266"/>
    </source>
</evidence>
<dbReference type="InterPro" id="IPR015422">
    <property type="entry name" value="PyrdxlP-dep_Trfase_small"/>
</dbReference>
<dbReference type="GO" id="GO:0030170">
    <property type="term" value="F:pyridoxal phosphate binding"/>
    <property type="evidence" value="ECO:0007669"/>
    <property type="project" value="UniProtKB-UniRule"/>
</dbReference>
<keyword evidence="4 8" id="KW-0808">Transferase</keyword>
<accession>A0AA37W818</accession>
<reference evidence="10" key="1">
    <citation type="journal article" date="2014" name="Int. J. Syst. Evol. Microbiol.">
        <title>Complete genome sequence of Corynebacterium casei LMG S-19264T (=DSM 44701T), isolated from a smear-ripened cheese.</title>
        <authorList>
            <consortium name="US DOE Joint Genome Institute (JGI-PGF)"/>
            <person name="Walter F."/>
            <person name="Albersmeier A."/>
            <person name="Kalinowski J."/>
            <person name="Ruckert C."/>
        </authorList>
    </citation>
    <scope>NUCLEOTIDE SEQUENCE</scope>
    <source>
        <strain evidence="10">NBRC 110071</strain>
    </source>
</reference>
<protein>
    <recommendedName>
        <fullName evidence="8">Cysteine desulfurase</fullName>
        <ecNumber evidence="8">2.8.1.7</ecNumber>
    </recommendedName>
</protein>
<dbReference type="RefSeq" id="WP_284381875.1">
    <property type="nucleotide sequence ID" value="NZ_BSNM01000015.1"/>
</dbReference>
<dbReference type="EMBL" id="BSNM01000015">
    <property type="protein sequence ID" value="GLQ32038.1"/>
    <property type="molecule type" value="Genomic_DNA"/>
</dbReference>
<dbReference type="PANTHER" id="PTHR43586:SF8">
    <property type="entry name" value="CYSTEINE DESULFURASE 1, CHLOROPLASTIC"/>
    <property type="match status" value="1"/>
</dbReference>
<keyword evidence="5 8" id="KW-0663">Pyridoxal phosphate</keyword>
<dbReference type="NCBIfam" id="TIGR01979">
    <property type="entry name" value="sufS"/>
    <property type="match status" value="1"/>
</dbReference>
<comment type="catalytic activity">
    <reaction evidence="6 8">
        <text>(sulfur carrier)-H + L-cysteine = (sulfur carrier)-SH + L-alanine</text>
        <dbReference type="Rhea" id="RHEA:43892"/>
        <dbReference type="Rhea" id="RHEA-COMP:14737"/>
        <dbReference type="Rhea" id="RHEA-COMP:14739"/>
        <dbReference type="ChEBI" id="CHEBI:29917"/>
        <dbReference type="ChEBI" id="CHEBI:35235"/>
        <dbReference type="ChEBI" id="CHEBI:57972"/>
        <dbReference type="ChEBI" id="CHEBI:64428"/>
        <dbReference type="EC" id="2.8.1.7"/>
    </reaction>
</comment>
<dbReference type="EC" id="2.8.1.7" evidence="8"/>
<dbReference type="PIRSF" id="PIRSF005572">
    <property type="entry name" value="NifS"/>
    <property type="match status" value="1"/>
</dbReference>
<evidence type="ECO:0000313" key="10">
    <source>
        <dbReference type="EMBL" id="GLQ32038.1"/>
    </source>
</evidence>
<dbReference type="GO" id="GO:0031071">
    <property type="term" value="F:cysteine desulfurase activity"/>
    <property type="evidence" value="ECO:0007669"/>
    <property type="project" value="UniProtKB-UniRule"/>
</dbReference>
<dbReference type="AlphaFoldDB" id="A0AA37W818"/>
<dbReference type="Proteomes" id="UP001161389">
    <property type="component" value="Unassembled WGS sequence"/>
</dbReference>
<dbReference type="InterPro" id="IPR015421">
    <property type="entry name" value="PyrdxlP-dep_Trfase_major"/>
</dbReference>
<organism evidence="10 11">
    <name type="scientific">Litoribrevibacter albus</name>
    <dbReference type="NCBI Taxonomy" id="1473156"/>
    <lineage>
        <taxon>Bacteria</taxon>
        <taxon>Pseudomonadati</taxon>
        <taxon>Pseudomonadota</taxon>
        <taxon>Gammaproteobacteria</taxon>
        <taxon>Oceanospirillales</taxon>
        <taxon>Oceanospirillaceae</taxon>
        <taxon>Litoribrevibacter</taxon>
    </lineage>
</organism>
<dbReference type="Pfam" id="PF00266">
    <property type="entry name" value="Aminotran_5"/>
    <property type="match status" value="1"/>
</dbReference>
<comment type="caution">
    <text evidence="10">The sequence shown here is derived from an EMBL/GenBank/DDBJ whole genome shotgun (WGS) entry which is preliminary data.</text>
</comment>
<dbReference type="InterPro" id="IPR015424">
    <property type="entry name" value="PyrdxlP-dep_Trfase"/>
</dbReference>
<evidence type="ECO:0000256" key="3">
    <source>
        <dbReference type="ARBA" id="ARBA00010447"/>
    </source>
</evidence>
<evidence type="ECO:0000256" key="1">
    <source>
        <dbReference type="ARBA" id="ARBA00001933"/>
    </source>
</evidence>
<sequence length="420" mass="45580">MTTGVAEVVAEGASKALDLETIRKDFPILDQLVNGHPLVYLDNAATTQKPKAVMDALSKYYSNDNSNVHRGAHELSDRATQAFEDARVVVQKFLNAEASEEIIWTRGTTESINLVAQTFGLANVKAGNNVIISAMEHHSNIVPWQMLCERTGAELRVIPVNDQGELQFDEFLKLLDAETALVSVVHVSNALGSINPVKEIIDAAHQQNAKVLIDGAQAVAHWAVDVQALDCDFYAFSGHKLFGPTGIGVLYGKKALLDAMPPYQFGGEMIEQVSFSGTTFNKLPYKYEAGTPNIAGAIGLAAAIKYLEALDRSALAAHEDALLEHAKKRAAEIPEIQLVGTAEKKASVLSFLIKGAHPHDVGTLLDQQGVAVRTGHHCAMPIMDQYCIPGTVRASFTFYNTIEEVDALFDAINKVKMFLL</sequence>
<dbReference type="SUPFAM" id="SSF53383">
    <property type="entry name" value="PLP-dependent transferases"/>
    <property type="match status" value="1"/>
</dbReference>
<dbReference type="InterPro" id="IPR020578">
    <property type="entry name" value="Aminotrans_V_PyrdxlP_BS"/>
</dbReference>
<comment type="function">
    <text evidence="2 8">Catalyzes the removal of elemental sulfur and selenium atoms from L-cysteine, L-cystine, L-selenocysteine, and L-selenocystine to produce L-alanine.</text>
</comment>
<evidence type="ECO:0000256" key="5">
    <source>
        <dbReference type="ARBA" id="ARBA00022898"/>
    </source>
</evidence>
<dbReference type="Gene3D" id="3.90.1150.10">
    <property type="entry name" value="Aspartate Aminotransferase, domain 1"/>
    <property type="match status" value="1"/>
</dbReference>